<dbReference type="EMBL" id="MOOE01000022">
    <property type="protein sequence ID" value="KAK1511080.1"/>
    <property type="molecule type" value="Genomic_DNA"/>
</dbReference>
<dbReference type="RefSeq" id="XP_060306169.1">
    <property type="nucleotide sequence ID" value="XM_060462984.1"/>
</dbReference>
<dbReference type="GeneID" id="85346531"/>
<evidence type="ECO:0000256" key="1">
    <source>
        <dbReference type="SAM" id="MobiDB-lite"/>
    </source>
</evidence>
<organism evidence="2 3">
    <name type="scientific">Colletotrichum costaricense</name>
    <dbReference type="NCBI Taxonomy" id="1209916"/>
    <lineage>
        <taxon>Eukaryota</taxon>
        <taxon>Fungi</taxon>
        <taxon>Dikarya</taxon>
        <taxon>Ascomycota</taxon>
        <taxon>Pezizomycotina</taxon>
        <taxon>Sordariomycetes</taxon>
        <taxon>Hypocreomycetidae</taxon>
        <taxon>Glomerellales</taxon>
        <taxon>Glomerellaceae</taxon>
        <taxon>Colletotrichum</taxon>
        <taxon>Colletotrichum acutatum species complex</taxon>
    </lineage>
</organism>
<feature type="region of interest" description="Disordered" evidence="1">
    <location>
        <begin position="95"/>
        <end position="123"/>
    </location>
</feature>
<accession>A0AAI9YI86</accession>
<dbReference type="AlphaFoldDB" id="A0AAI9YI86"/>
<keyword evidence="3" id="KW-1185">Reference proteome</keyword>
<evidence type="ECO:0000313" key="3">
    <source>
        <dbReference type="Proteomes" id="UP001240678"/>
    </source>
</evidence>
<sequence>MAKRGKTHGACALSPSPVTRQARIHPAIEAPPFRLQPEVDLEGAMLTRLAMLNRGYMCVAMCLVKYPDDKQNHLVNHVKVTGVVVERNPSFQVNEPRTTTRTKTDDFLNERPGQHGVPEATTRHVPVLNPGPFDLNAFPPFRRFRFADIS</sequence>
<reference evidence="2 3" key="1">
    <citation type="submission" date="2016-10" db="EMBL/GenBank/DDBJ databases">
        <title>The genome sequence of Colletotrichum fioriniae PJ7.</title>
        <authorList>
            <person name="Baroncelli R."/>
        </authorList>
    </citation>
    <scope>NUCLEOTIDE SEQUENCE [LARGE SCALE GENOMIC DNA]</scope>
    <source>
        <strain evidence="2 3">IMI 309622</strain>
    </source>
</reference>
<evidence type="ECO:0000313" key="2">
    <source>
        <dbReference type="EMBL" id="KAK1511080.1"/>
    </source>
</evidence>
<feature type="compositionally biased region" description="Basic and acidic residues" evidence="1">
    <location>
        <begin position="102"/>
        <end position="113"/>
    </location>
</feature>
<name>A0AAI9YI86_9PEZI</name>
<gene>
    <name evidence="2" type="ORF">CCOS01_14842</name>
</gene>
<protein>
    <submittedName>
        <fullName evidence="2">Uncharacterized protein</fullName>
    </submittedName>
</protein>
<comment type="caution">
    <text evidence="2">The sequence shown here is derived from an EMBL/GenBank/DDBJ whole genome shotgun (WGS) entry which is preliminary data.</text>
</comment>
<proteinExistence type="predicted"/>
<dbReference type="Proteomes" id="UP001240678">
    <property type="component" value="Unassembled WGS sequence"/>
</dbReference>